<dbReference type="InterPro" id="IPR014245">
    <property type="entry name" value="Spore_III_AF"/>
</dbReference>
<name>A0AAJ2U2P9_ALKPS</name>
<dbReference type="RefSeq" id="WP_022628396.1">
    <property type="nucleotide sequence ID" value="NZ_CP144224.1"/>
</dbReference>
<evidence type="ECO:0000256" key="1">
    <source>
        <dbReference type="SAM" id="Phobius"/>
    </source>
</evidence>
<dbReference type="EMBL" id="JAWJAY010000001">
    <property type="protein sequence ID" value="MDV2885557.1"/>
    <property type="molecule type" value="Genomic_DNA"/>
</dbReference>
<dbReference type="NCBIfam" id="TIGR02896">
    <property type="entry name" value="spore_III_AF"/>
    <property type="match status" value="1"/>
</dbReference>
<accession>A0AAJ2U2P9</accession>
<feature type="transmembrane region" description="Helical" evidence="1">
    <location>
        <begin position="37"/>
        <end position="55"/>
    </location>
</feature>
<dbReference type="Proteomes" id="UP001285636">
    <property type="component" value="Unassembled WGS sequence"/>
</dbReference>
<protein>
    <submittedName>
        <fullName evidence="2">Stage III sporulation protein AF</fullName>
    </submittedName>
</protein>
<comment type="caution">
    <text evidence="2">The sequence shown here is derived from an EMBL/GenBank/DDBJ whole genome shotgun (WGS) entry which is preliminary data.</text>
</comment>
<reference evidence="2" key="1">
    <citation type="submission" date="2023-10" db="EMBL/GenBank/DDBJ databases">
        <title>Screening of Alkalihalophilus pseudofirmusBZ-TG-HK211 and Its Alleviation of Salt Stress on Rapeseed Growth.</title>
        <authorList>
            <person name="Zhao B."/>
            <person name="Guo T."/>
        </authorList>
    </citation>
    <scope>NUCLEOTIDE SEQUENCE</scope>
    <source>
        <strain evidence="2">BZ-TG-HK211</strain>
    </source>
</reference>
<dbReference type="Pfam" id="PF09581">
    <property type="entry name" value="Spore_III_AF"/>
    <property type="match status" value="1"/>
</dbReference>
<keyword evidence="1" id="KW-0812">Transmembrane</keyword>
<proteinExistence type="predicted"/>
<keyword evidence="1" id="KW-0472">Membrane</keyword>
<organism evidence="2 3">
    <name type="scientific">Alkalihalophilus pseudofirmus</name>
    <name type="common">Bacillus pseudofirmus</name>
    <dbReference type="NCBI Taxonomy" id="79885"/>
    <lineage>
        <taxon>Bacteria</taxon>
        <taxon>Bacillati</taxon>
        <taxon>Bacillota</taxon>
        <taxon>Bacilli</taxon>
        <taxon>Bacillales</taxon>
        <taxon>Bacillaceae</taxon>
        <taxon>Alkalihalophilus</taxon>
    </lineage>
</organism>
<dbReference type="AlphaFoldDB" id="A0AAJ2U2P9"/>
<keyword evidence="1" id="KW-1133">Transmembrane helix</keyword>
<evidence type="ECO:0000313" key="3">
    <source>
        <dbReference type="Proteomes" id="UP001285636"/>
    </source>
</evidence>
<evidence type="ECO:0000313" key="2">
    <source>
        <dbReference type="EMBL" id="MDV2885557.1"/>
    </source>
</evidence>
<gene>
    <name evidence="2" type="primary">spoIIIAF</name>
    <name evidence="2" type="ORF">RYX45_10195</name>
</gene>
<feature type="transmembrane region" description="Helical" evidence="1">
    <location>
        <begin position="6"/>
        <end position="25"/>
    </location>
</feature>
<sequence length="211" mass="23921">MGFLTDWITNIILLILLATILELMIPNSVLQKYVKMVVGLLLLVMILQPILSLITKDVDQWLVSITQQSNQLESSIEQEINLQKSDIELGLRAYISEQMAVQLEEEVKDELRDQYEVVISQVEVKIRESVNQTPTAEDIEAVIVYLKDTHEGLTESDAAVAPVSVVKIDTSKQVPQEMKQETRDLTSVRRLLSTNWEVPEEMISLAWEGGE</sequence>